<dbReference type="Proteomes" id="UP000233256">
    <property type="component" value="Unassembled WGS sequence"/>
</dbReference>
<name>A0A2N1PRR3_9BACT</name>
<dbReference type="Pfam" id="PF13809">
    <property type="entry name" value="Tubulin_2"/>
    <property type="match status" value="1"/>
</dbReference>
<dbReference type="AlphaFoldDB" id="A0A2N1PRR3"/>
<dbReference type="InterPro" id="IPR025904">
    <property type="entry name" value="Tubulin-like"/>
</dbReference>
<sequence length="970" mass="111042">MQTPGKLIPSLIVGLGGTGYRVLKEVKKKFMESEAFQHSFPPMVRFMSFDTDSNIEKTETDKVMTLEEQKVLGVNTVEILNNIEQHPFIDSWFPRHEVKSSSAHGAKQVRAVGRLAVFANIDTVVSELSAAINQITSSRLITQGGIFNRTTDEVPVNVFIISSLCGGTGSGMFLDIAYIIREIFQRKPMLQPEMSAYFMLPDAFVELTKPKEIARIEANGAASLKELDIFMERLEPFKTKYSRDFSISRDVSIQKPFNFCYLMSAKNIEKHSIIERVISEHVFHGIGTEFTKDTHSYLANIPTNDFQPISYGEFKGKFTNYSSIGAASCVFPMNDIVSIFSNEFASDLLEEILKYTKDNEHSRAKTERDFFLEKAELIPDRDSGNTRLLEKLCTIDEFKKLRTSEIDDIAIDELGDVITKQITTAQISNKDLSERLDSAVAEQTRNLLDIIDLFVRDCMGHWDKGVGYLDEFLDQVLLSLREIKDKCKRDVKEVFSQTKRRNEKQAMLAKQQLMNESKKSWLFRKNQLCKELAAEFINRHNASTVADFEAERREYLVKLINNILEVGQDLQKRARNFGDIVERLRTRFNRDDIASHMNDNFCREESDWLLNRSVVDGQDLRRIYTDRITDMQTYETHFIGREGLDLPGKWRLYSDDQEGFQKSILHYSRKILEDLLHGLTIEEFLFEKGKITGRNEIEECSNALVSQGEPLWKINNALYTGKTSNLHFLGVSEGEQQRVSAVVKSCLKGSKGIFIVKTKDPHRITITQSAHGAPLFALNLVEMWEDKYNQLKETRFLHAVTSKETGINWDNYPFRPRRIDKEDGIRYFSLGFALHFIQIARVGGMNRYYFTSTPNLKVDPNDPIQKLLLLGESRIEAVKKFVESEAIRKARHEIEKALIGRGGDSGYSGQIDFLDKYLISLVAHEDRITDPAAHELKELFSMEVQQISALKSSLELKKRLQDSEATIASE</sequence>
<dbReference type="Gene3D" id="3.40.50.1440">
    <property type="entry name" value="Tubulin/FtsZ, GTPase domain"/>
    <property type="match status" value="1"/>
</dbReference>
<gene>
    <name evidence="1" type="ORF">CVV64_04480</name>
</gene>
<protein>
    <recommendedName>
        <fullName evidence="3">Tubulin like</fullName>
    </recommendedName>
</protein>
<dbReference type="EMBL" id="PGXC01000003">
    <property type="protein sequence ID" value="PKK91033.1"/>
    <property type="molecule type" value="Genomic_DNA"/>
</dbReference>
<reference evidence="1 2" key="1">
    <citation type="journal article" date="2017" name="ISME J.">
        <title>Potential for microbial H2 and metal transformations associated with novel bacteria and archaea in deep terrestrial subsurface sediments.</title>
        <authorList>
            <person name="Hernsdorf A.W."/>
            <person name="Amano Y."/>
            <person name="Miyakawa K."/>
            <person name="Ise K."/>
            <person name="Suzuki Y."/>
            <person name="Anantharaman K."/>
            <person name="Probst A."/>
            <person name="Burstein D."/>
            <person name="Thomas B.C."/>
            <person name="Banfield J.F."/>
        </authorList>
    </citation>
    <scope>NUCLEOTIDE SEQUENCE [LARGE SCALE GENOMIC DNA]</scope>
    <source>
        <strain evidence="1">HGW-Wallbacteria-1</strain>
    </source>
</reference>
<accession>A0A2N1PRR3</accession>
<evidence type="ECO:0000313" key="1">
    <source>
        <dbReference type="EMBL" id="PKK91033.1"/>
    </source>
</evidence>
<organism evidence="1 2">
    <name type="scientific">Candidatus Wallbacteria bacterium HGW-Wallbacteria-1</name>
    <dbReference type="NCBI Taxonomy" id="2013854"/>
    <lineage>
        <taxon>Bacteria</taxon>
        <taxon>Candidatus Walliibacteriota</taxon>
    </lineage>
</organism>
<evidence type="ECO:0000313" key="2">
    <source>
        <dbReference type="Proteomes" id="UP000233256"/>
    </source>
</evidence>
<comment type="caution">
    <text evidence="1">The sequence shown here is derived from an EMBL/GenBank/DDBJ whole genome shotgun (WGS) entry which is preliminary data.</text>
</comment>
<dbReference type="SUPFAM" id="SSF52490">
    <property type="entry name" value="Tubulin nucleotide-binding domain-like"/>
    <property type="match status" value="1"/>
</dbReference>
<proteinExistence type="predicted"/>
<dbReference type="InterPro" id="IPR036525">
    <property type="entry name" value="Tubulin/FtsZ_GTPase_sf"/>
</dbReference>
<evidence type="ECO:0008006" key="3">
    <source>
        <dbReference type="Google" id="ProtNLM"/>
    </source>
</evidence>